<evidence type="ECO:0000256" key="1">
    <source>
        <dbReference type="SAM" id="MobiDB-lite"/>
    </source>
</evidence>
<dbReference type="Proteomes" id="UP000028582">
    <property type="component" value="Unassembled WGS sequence"/>
</dbReference>
<dbReference type="AlphaFoldDB" id="A0A081APS0"/>
<accession>A0A081APS0</accession>
<gene>
    <name evidence="2" type="ORF">F444_04716</name>
</gene>
<proteinExistence type="predicted"/>
<reference evidence="2 3" key="1">
    <citation type="submission" date="2013-11" db="EMBL/GenBank/DDBJ databases">
        <title>The Genome Sequence of Phytophthora parasitica P1976.</title>
        <authorList>
            <consortium name="The Broad Institute Genomics Platform"/>
            <person name="Russ C."/>
            <person name="Tyler B."/>
            <person name="Panabieres F."/>
            <person name="Shan W."/>
            <person name="Tripathy S."/>
            <person name="Grunwald N."/>
            <person name="Machado M."/>
            <person name="Johnson C.S."/>
            <person name="Walker B."/>
            <person name="Young S."/>
            <person name="Zeng Q."/>
            <person name="Gargeya S."/>
            <person name="Fitzgerald M."/>
            <person name="Haas B."/>
            <person name="Abouelleil A."/>
            <person name="Allen A.W."/>
            <person name="Alvarado L."/>
            <person name="Arachchi H.M."/>
            <person name="Berlin A.M."/>
            <person name="Chapman S.B."/>
            <person name="Gainer-Dewar J."/>
            <person name="Goldberg J."/>
            <person name="Griggs A."/>
            <person name="Gujja S."/>
            <person name="Hansen M."/>
            <person name="Howarth C."/>
            <person name="Imamovic A."/>
            <person name="Ireland A."/>
            <person name="Larimer J."/>
            <person name="McCowan C."/>
            <person name="Murphy C."/>
            <person name="Pearson M."/>
            <person name="Poon T.W."/>
            <person name="Priest M."/>
            <person name="Roberts A."/>
            <person name="Saif S."/>
            <person name="Shea T."/>
            <person name="Sisk P."/>
            <person name="Sykes S."/>
            <person name="Wortman J."/>
            <person name="Nusbaum C."/>
            <person name="Birren B."/>
        </authorList>
    </citation>
    <scope>NUCLEOTIDE SEQUENCE [LARGE SCALE GENOMIC DNA]</scope>
    <source>
        <strain evidence="2 3">P1976</strain>
    </source>
</reference>
<feature type="region of interest" description="Disordered" evidence="1">
    <location>
        <begin position="140"/>
        <end position="165"/>
    </location>
</feature>
<evidence type="ECO:0000313" key="3">
    <source>
        <dbReference type="Proteomes" id="UP000028582"/>
    </source>
</evidence>
<protein>
    <submittedName>
        <fullName evidence="2">Uncharacterized protein</fullName>
    </submittedName>
</protein>
<name>A0A081APS0_PHYNI</name>
<organism evidence="2 3">
    <name type="scientific">Phytophthora nicotianae P1976</name>
    <dbReference type="NCBI Taxonomy" id="1317066"/>
    <lineage>
        <taxon>Eukaryota</taxon>
        <taxon>Sar</taxon>
        <taxon>Stramenopiles</taxon>
        <taxon>Oomycota</taxon>
        <taxon>Peronosporomycetes</taxon>
        <taxon>Peronosporales</taxon>
        <taxon>Peronosporaceae</taxon>
        <taxon>Phytophthora</taxon>
    </lineage>
</organism>
<evidence type="ECO:0000313" key="2">
    <source>
        <dbReference type="EMBL" id="ETO80881.1"/>
    </source>
</evidence>
<sequence>MELLETIQRDVLKQMEVEAVNLFSRVEDFRDFIIFTRPMADVGVTLKLCCILTKRLKGINGTRVILVDAMKRVVTGQTSYPEKQKFVQVIVCDDKMKSAPGRNENMVFRVDSLYVIQHVEFVGINDGVAKGSVQFEIGDRDKNREIGPPVKRQKLSAEGSPQSATRKSLLFPCAIENDVEMATANKPVTMRSKRHQ</sequence>
<dbReference type="OrthoDB" id="127891at2759"/>
<dbReference type="EMBL" id="ANJA01000939">
    <property type="protein sequence ID" value="ETO80881.1"/>
    <property type="molecule type" value="Genomic_DNA"/>
</dbReference>
<comment type="caution">
    <text evidence="2">The sequence shown here is derived from an EMBL/GenBank/DDBJ whole genome shotgun (WGS) entry which is preliminary data.</text>
</comment>